<dbReference type="Ensembl" id="ENSSSCT00045020461.1">
    <property type="protein sequence ID" value="ENSSSCP00045014060.1"/>
    <property type="gene ID" value="ENSSSCG00045012061.1"/>
</dbReference>
<feature type="transmembrane region" description="Helical" evidence="2">
    <location>
        <begin position="68"/>
        <end position="93"/>
    </location>
</feature>
<reference evidence="3" key="1">
    <citation type="submission" date="2025-08" db="UniProtKB">
        <authorList>
            <consortium name="Ensembl"/>
        </authorList>
    </citation>
    <scope>IDENTIFICATION</scope>
</reference>
<keyword evidence="2" id="KW-0472">Membrane</keyword>
<evidence type="ECO:0000256" key="1">
    <source>
        <dbReference type="SAM" id="MobiDB-lite"/>
    </source>
</evidence>
<proteinExistence type="predicted"/>
<feature type="transmembrane region" description="Helical" evidence="2">
    <location>
        <begin position="100"/>
        <end position="119"/>
    </location>
</feature>
<evidence type="ECO:0000256" key="2">
    <source>
        <dbReference type="SAM" id="Phobius"/>
    </source>
</evidence>
<protein>
    <submittedName>
        <fullName evidence="3">Uncharacterized protein</fullName>
    </submittedName>
</protein>
<dbReference type="AlphaFoldDB" id="A0A8D1H5X0"/>
<accession>A0A8D1H5X0</accession>
<dbReference type="Proteomes" id="UP000694728">
    <property type="component" value="Unplaced"/>
</dbReference>
<keyword evidence="2" id="KW-0812">Transmembrane</keyword>
<keyword evidence="2" id="KW-1133">Transmembrane helix</keyword>
<feature type="transmembrane region" description="Helical" evidence="2">
    <location>
        <begin position="139"/>
        <end position="157"/>
    </location>
</feature>
<evidence type="ECO:0000313" key="4">
    <source>
        <dbReference type="Proteomes" id="UP000694728"/>
    </source>
</evidence>
<organism evidence="3 4">
    <name type="scientific">Sus scrofa</name>
    <name type="common">Pig</name>
    <dbReference type="NCBI Taxonomy" id="9823"/>
    <lineage>
        <taxon>Eukaryota</taxon>
        <taxon>Metazoa</taxon>
        <taxon>Chordata</taxon>
        <taxon>Craniata</taxon>
        <taxon>Vertebrata</taxon>
        <taxon>Euteleostomi</taxon>
        <taxon>Mammalia</taxon>
        <taxon>Eutheria</taxon>
        <taxon>Laurasiatheria</taxon>
        <taxon>Artiodactyla</taxon>
        <taxon>Suina</taxon>
        <taxon>Suidae</taxon>
        <taxon>Sus</taxon>
    </lineage>
</organism>
<feature type="region of interest" description="Disordered" evidence="1">
    <location>
        <begin position="174"/>
        <end position="198"/>
    </location>
</feature>
<evidence type="ECO:0000313" key="3">
    <source>
        <dbReference type="Ensembl" id="ENSSSCP00045014060.1"/>
    </source>
</evidence>
<sequence length="198" mass="22602">MNMWVYVSFLSKVLSGYKPRSGIAGSHGSSMYRFLRFLHNVLHSGCTSLHSHQQCRRVPFSPHPLQHLFFVDLLMMVILTGVRWYLMVVLIYISLIIRGIEHFFTCLLAICIFLGEMPIQVPMEKWAKDLNRHFPIEAFFFFFWSFFAISWAAPAAYGSSQARDRIGAVATGLHQSHSNAGSKPRLQPIPQLTAMPDP</sequence>
<name>A0A8D1H5X0_PIG</name>